<proteinExistence type="predicted"/>
<dbReference type="Proteomes" id="UP000266234">
    <property type="component" value="Unassembled WGS sequence"/>
</dbReference>
<organism evidence="2 3">
    <name type="scientific">Fusarium longipes</name>
    <dbReference type="NCBI Taxonomy" id="694270"/>
    <lineage>
        <taxon>Eukaryota</taxon>
        <taxon>Fungi</taxon>
        <taxon>Dikarya</taxon>
        <taxon>Ascomycota</taxon>
        <taxon>Pezizomycotina</taxon>
        <taxon>Sordariomycetes</taxon>
        <taxon>Hypocreomycetidae</taxon>
        <taxon>Hypocreales</taxon>
        <taxon>Nectriaceae</taxon>
        <taxon>Fusarium</taxon>
    </lineage>
</organism>
<evidence type="ECO:0000313" key="2">
    <source>
        <dbReference type="EMBL" id="RGP62729.1"/>
    </source>
</evidence>
<protein>
    <submittedName>
        <fullName evidence="2">Uncharacterized protein</fullName>
    </submittedName>
</protein>
<dbReference type="AlphaFoldDB" id="A0A395RSG8"/>
<accession>A0A395RSG8</accession>
<sequence length="91" mass="9556">MAASAMAGDTFNISGGVFNHNSGGGSGRGGRRRGGRKLTRRQAKNRLRRAQYLLDKLGPAKGGGTNPPNSDDTNPGNRENTTSGEGDSNRR</sequence>
<evidence type="ECO:0000256" key="1">
    <source>
        <dbReference type="SAM" id="MobiDB-lite"/>
    </source>
</evidence>
<name>A0A395RSG8_9HYPO</name>
<comment type="caution">
    <text evidence="2">The sequence shown here is derived from an EMBL/GenBank/DDBJ whole genome shotgun (WGS) entry which is preliminary data.</text>
</comment>
<evidence type="ECO:0000313" key="3">
    <source>
        <dbReference type="Proteomes" id="UP000266234"/>
    </source>
</evidence>
<gene>
    <name evidence="2" type="ORF">FLONG3_10132</name>
</gene>
<dbReference type="EMBL" id="PXOG01000282">
    <property type="protein sequence ID" value="RGP62729.1"/>
    <property type="molecule type" value="Genomic_DNA"/>
</dbReference>
<feature type="compositionally biased region" description="Polar residues" evidence="1">
    <location>
        <begin position="66"/>
        <end position="91"/>
    </location>
</feature>
<feature type="compositionally biased region" description="Basic residues" evidence="1">
    <location>
        <begin position="29"/>
        <end position="49"/>
    </location>
</feature>
<reference evidence="2 3" key="1">
    <citation type="journal article" date="2018" name="PLoS Pathog.">
        <title>Evolution of structural diversity of trichothecenes, a family of toxins produced by plant pathogenic and entomopathogenic fungi.</title>
        <authorList>
            <person name="Proctor R.H."/>
            <person name="McCormick S.P."/>
            <person name="Kim H.S."/>
            <person name="Cardoza R.E."/>
            <person name="Stanley A.M."/>
            <person name="Lindo L."/>
            <person name="Kelly A."/>
            <person name="Brown D.W."/>
            <person name="Lee T."/>
            <person name="Vaughan M.M."/>
            <person name="Alexander N.J."/>
            <person name="Busman M."/>
            <person name="Gutierrez S."/>
        </authorList>
    </citation>
    <scope>NUCLEOTIDE SEQUENCE [LARGE SCALE GENOMIC DNA]</scope>
    <source>
        <strain evidence="2 3">NRRL 20695</strain>
    </source>
</reference>
<feature type="region of interest" description="Disordered" evidence="1">
    <location>
        <begin position="1"/>
        <end position="91"/>
    </location>
</feature>
<keyword evidence="3" id="KW-1185">Reference proteome</keyword>